<evidence type="ECO:0000256" key="2">
    <source>
        <dbReference type="ARBA" id="ARBA00022741"/>
    </source>
</evidence>
<dbReference type="SMART" id="SM00533">
    <property type="entry name" value="MUTSd"/>
    <property type="match status" value="1"/>
</dbReference>
<dbReference type="SUPFAM" id="SSF55271">
    <property type="entry name" value="DNA repair protein MutS, domain I"/>
    <property type="match status" value="1"/>
</dbReference>
<evidence type="ECO:0000256" key="7">
    <source>
        <dbReference type="SAM" id="MobiDB-lite"/>
    </source>
</evidence>
<feature type="compositionally biased region" description="Basic and acidic residues" evidence="7">
    <location>
        <begin position="746"/>
        <end position="756"/>
    </location>
</feature>
<protein>
    <recommendedName>
        <fullName evidence="8">DNA mismatch repair proteins mutS family domain-containing protein</fullName>
    </recommendedName>
</protein>
<dbReference type="EMBL" id="JBJQOH010000004">
    <property type="protein sequence ID" value="KAL3686956.1"/>
    <property type="molecule type" value="Genomic_DNA"/>
</dbReference>
<feature type="compositionally biased region" description="Basic and acidic residues" evidence="7">
    <location>
        <begin position="658"/>
        <end position="667"/>
    </location>
</feature>
<name>A0ABD3H814_9MARC</name>
<evidence type="ECO:0000256" key="5">
    <source>
        <dbReference type="ARBA" id="ARBA00023125"/>
    </source>
</evidence>
<dbReference type="Gene3D" id="3.30.420.10">
    <property type="entry name" value="Ribonuclease H-like superfamily/Ribonuclease H"/>
    <property type="match status" value="1"/>
</dbReference>
<evidence type="ECO:0000256" key="3">
    <source>
        <dbReference type="ARBA" id="ARBA00022763"/>
    </source>
</evidence>
<dbReference type="Pfam" id="PF05188">
    <property type="entry name" value="MutS_II"/>
    <property type="match status" value="1"/>
</dbReference>
<keyword evidence="2" id="KW-0547">Nucleotide-binding</keyword>
<dbReference type="GO" id="GO:0005524">
    <property type="term" value="F:ATP binding"/>
    <property type="evidence" value="ECO:0007669"/>
    <property type="project" value="UniProtKB-KW"/>
</dbReference>
<dbReference type="InterPro" id="IPR007860">
    <property type="entry name" value="DNA_mmatch_repair_MutS_con_dom"/>
</dbReference>
<organism evidence="9 10">
    <name type="scientific">Riccia sorocarpa</name>
    <dbReference type="NCBI Taxonomy" id="122646"/>
    <lineage>
        <taxon>Eukaryota</taxon>
        <taxon>Viridiplantae</taxon>
        <taxon>Streptophyta</taxon>
        <taxon>Embryophyta</taxon>
        <taxon>Marchantiophyta</taxon>
        <taxon>Marchantiopsida</taxon>
        <taxon>Marchantiidae</taxon>
        <taxon>Marchantiales</taxon>
        <taxon>Ricciaceae</taxon>
        <taxon>Riccia</taxon>
    </lineage>
</organism>
<gene>
    <name evidence="9" type="ORF">R1sor_013265</name>
</gene>
<dbReference type="SUPFAM" id="SSF53150">
    <property type="entry name" value="DNA repair protein MutS, domain II"/>
    <property type="match status" value="1"/>
</dbReference>
<evidence type="ECO:0000256" key="6">
    <source>
        <dbReference type="ARBA" id="ARBA00023204"/>
    </source>
</evidence>
<proteinExistence type="inferred from homology"/>
<dbReference type="GO" id="GO:0006281">
    <property type="term" value="P:DNA repair"/>
    <property type="evidence" value="ECO:0007669"/>
    <property type="project" value="UniProtKB-KW"/>
</dbReference>
<dbReference type="PANTHER" id="PTHR11361">
    <property type="entry name" value="DNA MISMATCH REPAIR PROTEIN MUTS FAMILY MEMBER"/>
    <property type="match status" value="1"/>
</dbReference>
<dbReference type="SUPFAM" id="SSF48334">
    <property type="entry name" value="DNA repair protein MutS, domain III"/>
    <property type="match status" value="1"/>
</dbReference>
<dbReference type="InterPro" id="IPR036397">
    <property type="entry name" value="RNaseH_sf"/>
</dbReference>
<keyword evidence="6" id="KW-0234">DNA repair</keyword>
<dbReference type="Pfam" id="PF01624">
    <property type="entry name" value="MutS_I"/>
    <property type="match status" value="1"/>
</dbReference>
<dbReference type="Gene3D" id="3.30.420.110">
    <property type="entry name" value="MutS, connector domain"/>
    <property type="match status" value="1"/>
</dbReference>
<dbReference type="Gene3D" id="3.40.50.300">
    <property type="entry name" value="P-loop containing nucleotide triphosphate hydrolases"/>
    <property type="match status" value="1"/>
</dbReference>
<dbReference type="CDD" id="cd06127">
    <property type="entry name" value="DEDDh"/>
    <property type="match status" value="1"/>
</dbReference>
<dbReference type="SUPFAM" id="SSF52540">
    <property type="entry name" value="P-loop containing nucleoside triphosphate hydrolases"/>
    <property type="match status" value="1"/>
</dbReference>
<dbReference type="InterPro" id="IPR007861">
    <property type="entry name" value="DNA_mismatch_repair_MutS_clamp"/>
</dbReference>
<comment type="similarity">
    <text evidence="1">Belongs to the DNA mismatch repair MutS family.</text>
</comment>
<dbReference type="GO" id="GO:0003677">
    <property type="term" value="F:DNA binding"/>
    <property type="evidence" value="ECO:0007669"/>
    <property type="project" value="UniProtKB-KW"/>
</dbReference>
<feature type="domain" description="DNA mismatch repair proteins mutS family" evidence="8">
    <location>
        <begin position="1523"/>
        <end position="1539"/>
    </location>
</feature>
<keyword evidence="4" id="KW-0067">ATP-binding</keyword>
<dbReference type="Gene3D" id="1.10.1420.10">
    <property type="match status" value="2"/>
</dbReference>
<evidence type="ECO:0000256" key="1">
    <source>
        <dbReference type="ARBA" id="ARBA00006271"/>
    </source>
</evidence>
<feature type="region of interest" description="Disordered" evidence="7">
    <location>
        <begin position="1673"/>
        <end position="1759"/>
    </location>
</feature>
<evidence type="ECO:0000256" key="4">
    <source>
        <dbReference type="ARBA" id="ARBA00022840"/>
    </source>
</evidence>
<dbReference type="InterPro" id="IPR036187">
    <property type="entry name" value="DNA_mismatch_repair_MutS_sf"/>
</dbReference>
<dbReference type="SMART" id="SM00479">
    <property type="entry name" value="EXOIII"/>
    <property type="match status" value="1"/>
</dbReference>
<dbReference type="PANTHER" id="PTHR11361:SF34">
    <property type="entry name" value="DNA MISMATCH REPAIR PROTEIN MSH1, MITOCHONDRIAL"/>
    <property type="match status" value="1"/>
</dbReference>
<dbReference type="InterPro" id="IPR013520">
    <property type="entry name" value="Ribonucl_H"/>
</dbReference>
<feature type="region of interest" description="Disordered" evidence="7">
    <location>
        <begin position="658"/>
        <end position="711"/>
    </location>
</feature>
<evidence type="ECO:0000259" key="8">
    <source>
        <dbReference type="PROSITE" id="PS00486"/>
    </source>
</evidence>
<reference evidence="9 10" key="1">
    <citation type="submission" date="2024-09" db="EMBL/GenBank/DDBJ databases">
        <title>Chromosome-scale assembly of Riccia sorocarpa.</title>
        <authorList>
            <person name="Paukszto L."/>
        </authorList>
    </citation>
    <scope>NUCLEOTIDE SEQUENCE [LARGE SCALE GENOMIC DNA]</scope>
    <source>
        <strain evidence="9">LP-2024</strain>
        <tissue evidence="9">Aerial parts of the thallus</tissue>
    </source>
</reference>
<dbReference type="InterPro" id="IPR012337">
    <property type="entry name" value="RNaseH-like_sf"/>
</dbReference>
<dbReference type="Proteomes" id="UP001633002">
    <property type="component" value="Unassembled WGS sequence"/>
</dbReference>
<dbReference type="SUPFAM" id="SSF53098">
    <property type="entry name" value="Ribonuclease H-like"/>
    <property type="match status" value="1"/>
</dbReference>
<dbReference type="SMART" id="SM00534">
    <property type="entry name" value="MUTSac"/>
    <property type="match status" value="1"/>
</dbReference>
<dbReference type="InterPro" id="IPR007695">
    <property type="entry name" value="DNA_mismatch_repair_MutS-lik_N"/>
</dbReference>
<dbReference type="InterPro" id="IPR027417">
    <property type="entry name" value="P-loop_NTPase"/>
</dbReference>
<dbReference type="InterPro" id="IPR000432">
    <property type="entry name" value="DNA_mismatch_repair_MutS_C"/>
</dbReference>
<feature type="compositionally biased region" description="Basic and acidic residues" evidence="7">
    <location>
        <begin position="1738"/>
        <end position="1755"/>
    </location>
</feature>
<dbReference type="PROSITE" id="PS00486">
    <property type="entry name" value="DNA_MISMATCH_REPAIR_2"/>
    <property type="match status" value="1"/>
</dbReference>
<dbReference type="Gene3D" id="3.40.1170.10">
    <property type="entry name" value="DNA repair protein MutS, domain I"/>
    <property type="match status" value="1"/>
</dbReference>
<evidence type="ECO:0000313" key="10">
    <source>
        <dbReference type="Proteomes" id="UP001633002"/>
    </source>
</evidence>
<dbReference type="Pfam" id="PF05190">
    <property type="entry name" value="MutS_IV"/>
    <property type="match status" value="1"/>
</dbReference>
<dbReference type="InterPro" id="IPR007696">
    <property type="entry name" value="DNA_mismatch_repair_MutS_core"/>
</dbReference>
<dbReference type="InterPro" id="IPR045076">
    <property type="entry name" value="MutS"/>
</dbReference>
<dbReference type="Pfam" id="PF05192">
    <property type="entry name" value="MutS_III"/>
    <property type="match status" value="1"/>
</dbReference>
<comment type="caution">
    <text evidence="9">The sequence shown here is derived from an EMBL/GenBank/DDBJ whole genome shotgun (WGS) entry which is preliminary data.</text>
</comment>
<feature type="region of interest" description="Disordered" evidence="7">
    <location>
        <begin position="737"/>
        <end position="760"/>
    </location>
</feature>
<sequence>MTLKWPASKLLATSFSMVGTGRNPVLGIGVGAEMGYQPACMWRGLRQIGSARKELGGTGSASIKHTKDRYIHAVESARAARLQNRPSIPLRDAEAGQLSLFVKVRNSPGCVSSDHLRSRGTEFGASRSGKSHFDGTAWSPKRHSRCLHAACTHKDPVSYSRGRRKMWSSSPCVTLINNIQNPGGQNLCITDSRFITLTSSPLYTYLGRATWRFIPASGTGASGQRKLSYFKSENLRWRKSYFRFKVFSEDVDSREAASRDLNIEESVEIKLRDEIQEFEGTGGGALNRLAESAVEGVVVQESEVSLSSEEEFVKADTEHDKGHLDAGPLTVSPADVTVICFDIETTGLHPAYHRIIEFAARDLAGGEYSTIQTLVNPGREVPLESERIHKISSKMVNNPEVPRWRDVALAIVRFVDSRRKGQGPVILVAHNGRRFDVPFIMKEFRDCDVPVPSYWRFADSMPLARSAMKSLGQKRPKVALTDLFCHYNLQYVGDAHRAMADVNMLAPVLQMIMNDLSMGVQELLEESFSAEDLLDKGKALPVNDVPAVEEIYDGIDIDAVSSQVVVTGSLEADSQLYEAALGIQTSDEVAGIPRGPSVPWDSSSENPYMQTEDEFEKSLGLSLGCVQEISLNQPIIEMQEEHPVDVTTELKGFLERHDDTVPSEREPLPSASSADGRSTVEKRYESDPLATSEEMSLPEQGGRDIQTVDSRKGHRVQAVDISLNQIEVISEDSSEYHISSNGSVKNNDEMVDSRDISEEDVPLRTSTVDISLLSPMMRQYVETKRQRDPKFLLLSQVGDFYEAFFEDAERLADACNLRLTAKDGGKLLRRKIPMAGVPVQHIEKNLQMLLRKGIPVVRQEQVGEEDNGVAIERRVTAVLTPGTLVDNSMLEESFNNFLVAIMPPSSGEDGTWGLAFSDISTGEFQATELHGREAFVQELLRLQPAEILFPVSSTGQIHVDTPTPVGLPSQFCYSSRPLSEFSKAETEKKLQLHYGAIPLETMGIASFPRALRAAGGLLGYVQETQQMASEDLPLQRLKYYSASDSMLLSETVRKHLEITATSRWGKAEGSFVWAVDDTKTAMGRRMLQKWLLRPLLQHQKINERQEAVEAFIKHSEVRKALRSELELLGDLERLTGKVGWRRASARDMLTVAQTLQALPKLAEIVEGISLNPYITAVMKIPFAAIQMADRIQGMLVEESGARFPGELIRGGIDITLDQHRNDVEQVHNLIARYEKEEQDRTGIASLEVGFAKPHGRFISIRKTKLKDWNLPEDYQGIQSLKTEERFTTPVLQEYERLRLDAVKKATEREEELFSMLKDEMSSLLEPVQEYSKALAEIDVICNFAEIADKYGYCRPQIVDAGREVTIVKGRHPVVERCLSGRPFVSNSTYLGYTGERKGCSNLTVLSSELQEACKEGYEVQDADENGTHNLTIGEDESSWPRPDVMILTGPNASGKSCYLRQIGLIQILSQAGSFVPAQECRLSLADGVYTRVGSVDDLAAGQSTFKVEMSETAAILAKATPQSLVLLDEVGRGTGSQEGEMIARALIEYLARQVKARTVFSTHYHQLHDLDLELENVSNYHLEAVETPSGDVVFDHTVRPGYALRSYAVGVARASGMPQWVCNRAIELLADVANASGREDKMTGPPALDDLAVETHITDELGEKHLMQRDIEDENQSGGSCMGDTISNETDDTQRGTPKVNRHMADSNTGEVDSSYLEEREGSAVSELGGTQPEQQGYEERKLPGDSTSESKENSSDLEANVAPAEVNWVGDLPDDDLTDLWNRVCGALQNRPATQALTKQKGNLISITRSSDTSRVRMGASALFVKKFQQHEHASALEAAFAAVLKQPVKLDVSILDTNDKKH</sequence>
<dbReference type="Pfam" id="PF00488">
    <property type="entry name" value="MutS_V"/>
    <property type="match status" value="1"/>
</dbReference>
<dbReference type="InterPro" id="IPR036678">
    <property type="entry name" value="MutS_con_dom_sf"/>
</dbReference>
<dbReference type="NCBIfam" id="NF003810">
    <property type="entry name" value="PRK05399.1"/>
    <property type="match status" value="1"/>
</dbReference>
<dbReference type="Pfam" id="PF00929">
    <property type="entry name" value="RNase_T"/>
    <property type="match status" value="1"/>
</dbReference>
<evidence type="ECO:0000313" key="9">
    <source>
        <dbReference type="EMBL" id="KAL3686956.1"/>
    </source>
</evidence>
<accession>A0ABD3H814</accession>
<dbReference type="InterPro" id="IPR016151">
    <property type="entry name" value="DNA_mismatch_repair_MutS_N"/>
</dbReference>
<keyword evidence="10" id="KW-1185">Reference proteome</keyword>
<keyword evidence="5" id="KW-0238">DNA-binding</keyword>
<keyword evidence="3" id="KW-0227">DNA damage</keyword>